<name>A0A8E1WH92_9HYPH</name>
<comment type="caution">
    <text evidence="1">The sequence shown here is derived from an EMBL/GenBank/DDBJ whole genome shotgun (WGS) entry which is preliminary data.</text>
</comment>
<dbReference type="EMBL" id="JACHGI010000010">
    <property type="protein sequence ID" value="MBB6468497.1"/>
    <property type="molecule type" value="Genomic_DNA"/>
</dbReference>
<reference evidence="1 2" key="1">
    <citation type="submission" date="2020-08" db="EMBL/GenBank/DDBJ databases">
        <title>Genomic Encyclopedia of Type Strains, Phase IV (KMG-IV): sequencing the most valuable type-strain genomes for metagenomic binning, comparative biology and taxonomic classification.</title>
        <authorList>
            <person name="Goeker M."/>
        </authorList>
    </citation>
    <scope>NUCLEOTIDE SEQUENCE [LARGE SCALE GENOMIC DNA]</scope>
    <source>
        <strain evidence="1 2">DSM 17454</strain>
    </source>
</reference>
<organism evidence="1 2">
    <name type="scientific">Aminobacter carboxidus</name>
    <dbReference type="NCBI Taxonomy" id="376165"/>
    <lineage>
        <taxon>Bacteria</taxon>
        <taxon>Pseudomonadati</taxon>
        <taxon>Pseudomonadota</taxon>
        <taxon>Alphaproteobacteria</taxon>
        <taxon>Hyphomicrobiales</taxon>
        <taxon>Phyllobacteriaceae</taxon>
        <taxon>Aminobacter</taxon>
    </lineage>
</organism>
<protein>
    <submittedName>
        <fullName evidence="1">Uncharacterized protein</fullName>
    </submittedName>
</protein>
<sequence>MRPFEQCIAAGCGCRKNSLVNGGCHSPSPNFLLALAEQRDLGDCNGGVRQAAYSDMQTSMKT</sequence>
<evidence type="ECO:0000313" key="1">
    <source>
        <dbReference type="EMBL" id="MBB6468497.1"/>
    </source>
</evidence>
<dbReference type="Proteomes" id="UP000532373">
    <property type="component" value="Unassembled WGS sequence"/>
</dbReference>
<dbReference type="AlphaFoldDB" id="A0A8E1WH92"/>
<proteinExistence type="predicted"/>
<gene>
    <name evidence="1" type="ORF">HNQ96_004381</name>
</gene>
<evidence type="ECO:0000313" key="2">
    <source>
        <dbReference type="Proteomes" id="UP000532373"/>
    </source>
</evidence>
<accession>A0A8E1WH92</accession>